<name>A0A5B2VET5_9HYPH</name>
<dbReference type="EMBL" id="VUOA01000021">
    <property type="protein sequence ID" value="KAA2236960.1"/>
    <property type="molecule type" value="Genomic_DNA"/>
</dbReference>
<sequence>MIVPHIVLAAALSVVSLPTGGADGPIPGEQALSTVARAIPAVTMDENCYPERAHVPEAREPTIRLPEVVCD</sequence>
<dbReference type="Proteomes" id="UP000323142">
    <property type="component" value="Unassembled WGS sequence"/>
</dbReference>
<dbReference type="AlphaFoldDB" id="A0A5B2VET5"/>
<keyword evidence="2" id="KW-1185">Reference proteome</keyword>
<gene>
    <name evidence="1" type="ORF">F0L46_11855</name>
</gene>
<accession>A0A5B2VET5</accession>
<proteinExistence type="predicted"/>
<evidence type="ECO:0000313" key="1">
    <source>
        <dbReference type="EMBL" id="KAA2236960.1"/>
    </source>
</evidence>
<reference evidence="1 2" key="1">
    <citation type="submission" date="2019-09" db="EMBL/GenBank/DDBJ databases">
        <title>Salinarimonas rosea gen. nov., sp. nov., a new member of the a-2 subgroup of the Proteobacteria.</title>
        <authorList>
            <person name="Liu J."/>
        </authorList>
    </citation>
    <scope>NUCLEOTIDE SEQUENCE [LARGE SCALE GENOMIC DNA]</scope>
    <source>
        <strain evidence="1 2">BN140002</strain>
    </source>
</reference>
<comment type="caution">
    <text evidence="1">The sequence shown here is derived from an EMBL/GenBank/DDBJ whole genome shotgun (WGS) entry which is preliminary data.</text>
</comment>
<dbReference type="RefSeq" id="WP_149817743.1">
    <property type="nucleotide sequence ID" value="NZ_VUOA01000021.1"/>
</dbReference>
<protein>
    <submittedName>
        <fullName evidence="1">Uncharacterized protein</fullName>
    </submittedName>
</protein>
<organism evidence="1 2">
    <name type="scientific">Salinarimonas soli</name>
    <dbReference type="NCBI Taxonomy" id="1638099"/>
    <lineage>
        <taxon>Bacteria</taxon>
        <taxon>Pseudomonadati</taxon>
        <taxon>Pseudomonadota</taxon>
        <taxon>Alphaproteobacteria</taxon>
        <taxon>Hyphomicrobiales</taxon>
        <taxon>Salinarimonadaceae</taxon>
        <taxon>Salinarimonas</taxon>
    </lineage>
</organism>
<evidence type="ECO:0000313" key="2">
    <source>
        <dbReference type="Proteomes" id="UP000323142"/>
    </source>
</evidence>
<reference evidence="1 2" key="2">
    <citation type="submission" date="2019-09" db="EMBL/GenBank/DDBJ databases">
        <authorList>
            <person name="Jin C."/>
        </authorList>
    </citation>
    <scope>NUCLEOTIDE SEQUENCE [LARGE SCALE GENOMIC DNA]</scope>
    <source>
        <strain evidence="1 2">BN140002</strain>
    </source>
</reference>